<reference evidence="12 13" key="1">
    <citation type="submission" date="2024-10" db="EMBL/GenBank/DDBJ databases">
        <title>The Natural Products Discovery Center: Release of the First 8490 Sequenced Strains for Exploring Actinobacteria Biosynthetic Diversity.</title>
        <authorList>
            <person name="Kalkreuter E."/>
            <person name="Kautsar S.A."/>
            <person name="Yang D."/>
            <person name="Bader C.D."/>
            <person name="Teijaro C.N."/>
            <person name="Fluegel L."/>
            <person name="Davis C.M."/>
            <person name="Simpson J.R."/>
            <person name="Lauterbach L."/>
            <person name="Steele A.D."/>
            <person name="Gui C."/>
            <person name="Meng S."/>
            <person name="Li G."/>
            <person name="Viehrig K."/>
            <person name="Ye F."/>
            <person name="Su P."/>
            <person name="Kiefer A.F."/>
            <person name="Nichols A."/>
            <person name="Cepeda A.J."/>
            <person name="Yan W."/>
            <person name="Fan B."/>
            <person name="Jiang Y."/>
            <person name="Adhikari A."/>
            <person name="Zheng C.-J."/>
            <person name="Schuster L."/>
            <person name="Cowan T.M."/>
            <person name="Smanski M.J."/>
            <person name="Chevrette M.G."/>
            <person name="De Carvalho L.P.S."/>
            <person name="Shen B."/>
        </authorList>
    </citation>
    <scope>NUCLEOTIDE SEQUENCE [LARGE SCALE GENOMIC DNA]</scope>
    <source>
        <strain evidence="12 13">NPDC050545</strain>
    </source>
</reference>
<evidence type="ECO:0000259" key="10">
    <source>
        <dbReference type="Pfam" id="PF02518"/>
    </source>
</evidence>
<feature type="transmembrane region" description="Helical" evidence="9">
    <location>
        <begin position="49"/>
        <end position="67"/>
    </location>
</feature>
<dbReference type="InterPro" id="IPR003594">
    <property type="entry name" value="HATPase_dom"/>
</dbReference>
<dbReference type="CDD" id="cd16917">
    <property type="entry name" value="HATPase_UhpB-NarQ-NarX-like"/>
    <property type="match status" value="1"/>
</dbReference>
<evidence type="ECO:0000256" key="2">
    <source>
        <dbReference type="ARBA" id="ARBA00012438"/>
    </source>
</evidence>
<dbReference type="EMBL" id="JBITGY010000008">
    <property type="protein sequence ID" value="MFI6501678.1"/>
    <property type="molecule type" value="Genomic_DNA"/>
</dbReference>
<gene>
    <name evidence="12" type="ORF">ACIBG2_30160</name>
</gene>
<evidence type="ECO:0000256" key="7">
    <source>
        <dbReference type="ARBA" id="ARBA00022840"/>
    </source>
</evidence>
<name>A0ABW7Z2K6_9ACTN</name>
<proteinExistence type="predicted"/>
<keyword evidence="4" id="KW-0808">Transferase</keyword>
<feature type="transmembrane region" description="Helical" evidence="9">
    <location>
        <begin position="87"/>
        <end position="105"/>
    </location>
</feature>
<keyword evidence="5" id="KW-0547">Nucleotide-binding</keyword>
<dbReference type="Pfam" id="PF02518">
    <property type="entry name" value="HATPase_c"/>
    <property type="match status" value="1"/>
</dbReference>
<feature type="domain" description="Signal transduction histidine kinase subgroup 3 dimerisation and phosphoacceptor" evidence="11">
    <location>
        <begin position="179"/>
        <end position="236"/>
    </location>
</feature>
<evidence type="ECO:0000256" key="3">
    <source>
        <dbReference type="ARBA" id="ARBA00022553"/>
    </source>
</evidence>
<keyword evidence="7" id="KW-0067">ATP-binding</keyword>
<dbReference type="InterPro" id="IPR011712">
    <property type="entry name" value="Sig_transdc_His_kin_sub3_dim/P"/>
</dbReference>
<feature type="domain" description="Histidine kinase/HSP90-like ATPase" evidence="10">
    <location>
        <begin position="277"/>
        <end position="363"/>
    </location>
</feature>
<dbReference type="InterPro" id="IPR036890">
    <property type="entry name" value="HATPase_C_sf"/>
</dbReference>
<dbReference type="Proteomes" id="UP001612741">
    <property type="component" value="Unassembled WGS sequence"/>
</dbReference>
<evidence type="ECO:0000313" key="13">
    <source>
        <dbReference type="Proteomes" id="UP001612741"/>
    </source>
</evidence>
<protein>
    <recommendedName>
        <fullName evidence="2">histidine kinase</fullName>
        <ecNumber evidence="2">2.7.13.3</ecNumber>
    </recommendedName>
</protein>
<dbReference type="EC" id="2.7.13.3" evidence="2"/>
<dbReference type="PANTHER" id="PTHR24421:SF10">
    <property type="entry name" value="NITRATE_NITRITE SENSOR PROTEIN NARQ"/>
    <property type="match status" value="1"/>
</dbReference>
<keyword evidence="8" id="KW-0902">Two-component regulatory system</keyword>
<feature type="transmembrane region" description="Helical" evidence="9">
    <location>
        <begin position="17"/>
        <end position="37"/>
    </location>
</feature>
<comment type="caution">
    <text evidence="12">The sequence shown here is derived from an EMBL/GenBank/DDBJ whole genome shotgun (WGS) entry which is preliminary data.</text>
</comment>
<evidence type="ECO:0000256" key="5">
    <source>
        <dbReference type="ARBA" id="ARBA00022741"/>
    </source>
</evidence>
<keyword evidence="9" id="KW-0812">Transmembrane</keyword>
<keyword evidence="13" id="KW-1185">Reference proteome</keyword>
<sequence>MRLVSRWRRLPPLTRDLAFGAAGLLGCLTMAGLELLWGGRSRGFPVEPAALGLAVLMCALVVGRRRLPVLTGLACTAVMMAGHLAGVWVPGSDIVVLAAFVSAAYHRPPLPALLGASVAMLSGVAINQAYAGAAVSPAMVIEALLRGLMLVGVGVALRLERERRAQLQGRLAAGELEQRLRIAGKIHDVVGHHLVAIRMQAVGGRRAGGEAQVQTLGTISDLADEALAQVRSLLAAHTAPGEGLTGLPHLVRRLGAGGLEVRLAPLPDPGDVPPAVQEAAYHIVREALTNTVKHARGRTADVRVTTSAHALRVDVRDDGACGAPRAVPSWGVYGMRAKAESLGGTFEAGPGPDGWRVTAELPLTGSGGAARGDDAVFVGVDDHLGA</sequence>
<keyword evidence="3" id="KW-0597">Phosphoprotein</keyword>
<keyword evidence="9" id="KW-1133">Transmembrane helix</keyword>
<evidence type="ECO:0000256" key="6">
    <source>
        <dbReference type="ARBA" id="ARBA00022777"/>
    </source>
</evidence>
<dbReference type="Pfam" id="PF07730">
    <property type="entry name" value="HisKA_3"/>
    <property type="match status" value="1"/>
</dbReference>
<dbReference type="RefSeq" id="WP_397086412.1">
    <property type="nucleotide sequence ID" value="NZ_JBITGY010000008.1"/>
</dbReference>
<comment type="catalytic activity">
    <reaction evidence="1">
        <text>ATP + protein L-histidine = ADP + protein N-phospho-L-histidine.</text>
        <dbReference type="EC" id="2.7.13.3"/>
    </reaction>
</comment>
<accession>A0ABW7Z2K6</accession>
<dbReference type="GO" id="GO:0016301">
    <property type="term" value="F:kinase activity"/>
    <property type="evidence" value="ECO:0007669"/>
    <property type="project" value="UniProtKB-KW"/>
</dbReference>
<evidence type="ECO:0000256" key="8">
    <source>
        <dbReference type="ARBA" id="ARBA00023012"/>
    </source>
</evidence>
<dbReference type="InterPro" id="IPR050482">
    <property type="entry name" value="Sensor_HK_TwoCompSys"/>
</dbReference>
<organism evidence="12 13">
    <name type="scientific">Nonomuraea typhae</name>
    <dbReference type="NCBI Taxonomy" id="2603600"/>
    <lineage>
        <taxon>Bacteria</taxon>
        <taxon>Bacillati</taxon>
        <taxon>Actinomycetota</taxon>
        <taxon>Actinomycetes</taxon>
        <taxon>Streptosporangiales</taxon>
        <taxon>Streptosporangiaceae</taxon>
        <taxon>Nonomuraea</taxon>
    </lineage>
</organism>
<dbReference type="SUPFAM" id="SSF55874">
    <property type="entry name" value="ATPase domain of HSP90 chaperone/DNA topoisomerase II/histidine kinase"/>
    <property type="match status" value="1"/>
</dbReference>
<keyword evidence="6 12" id="KW-0418">Kinase</keyword>
<evidence type="ECO:0000259" key="11">
    <source>
        <dbReference type="Pfam" id="PF07730"/>
    </source>
</evidence>
<dbReference type="PROSITE" id="PS51257">
    <property type="entry name" value="PROKAR_LIPOPROTEIN"/>
    <property type="match status" value="1"/>
</dbReference>
<evidence type="ECO:0000313" key="12">
    <source>
        <dbReference type="EMBL" id="MFI6501678.1"/>
    </source>
</evidence>
<dbReference type="Gene3D" id="3.30.565.10">
    <property type="entry name" value="Histidine kinase-like ATPase, C-terminal domain"/>
    <property type="match status" value="1"/>
</dbReference>
<evidence type="ECO:0000256" key="9">
    <source>
        <dbReference type="SAM" id="Phobius"/>
    </source>
</evidence>
<evidence type="ECO:0000256" key="1">
    <source>
        <dbReference type="ARBA" id="ARBA00000085"/>
    </source>
</evidence>
<dbReference type="PANTHER" id="PTHR24421">
    <property type="entry name" value="NITRATE/NITRITE SENSOR PROTEIN NARX-RELATED"/>
    <property type="match status" value="1"/>
</dbReference>
<evidence type="ECO:0000256" key="4">
    <source>
        <dbReference type="ARBA" id="ARBA00022679"/>
    </source>
</evidence>
<dbReference type="Gene3D" id="1.20.5.1930">
    <property type="match status" value="1"/>
</dbReference>
<keyword evidence="9" id="KW-0472">Membrane</keyword>